<dbReference type="GO" id="GO:0005509">
    <property type="term" value="F:calcium ion binding"/>
    <property type="evidence" value="ECO:0007669"/>
    <property type="project" value="UniProtKB-UniRule"/>
</dbReference>
<accession>A0A671W4A9</accession>
<evidence type="ECO:0000259" key="10">
    <source>
        <dbReference type="PROSITE" id="PS50268"/>
    </source>
</evidence>
<evidence type="ECO:0000256" key="5">
    <source>
        <dbReference type="ARBA" id="ARBA00022889"/>
    </source>
</evidence>
<sequence>LDLKYILNDDGLMILYTFFWGHCQSGALGIVLTFPPYTAPLQIGEVLARSKRRWVLSTIEVTEEDEGPYPLNISQMFNTMSGNHVFHISGDGVDRHPVGFITIDEVKGFVYLQQKIDREIYRGPFHIKFDIFDKNTKNKLDKELSFDVEIKDINDNEPLFDQPYKEVNVKENAPEDVLQVPLDVTDKDLENTPNSNFTVSILKQAPAEPRIGVKKIEGTNHHQLTLHGCFDYDVRLIVPAVDKGNPPLSSTAVRIINIVDTNTHPPTFKAREVQICFVILLLLKVAVEDKDTPGTPGWRAKYFFIKGNEEENYQIDTDPVTNEGILSVIKGKDFERTMNTTLQIGVKNQEDLWICKSKGGKLPTPDSINVTVKVIDVNDPPEFLKNPADVYLREEELPGKELFTPKIKDVDSKLEDIRLVDPADWVTIDEKTGKITSKKKMDREAPILNGSSMYTVLIGAIDADEPPATGTGTVLIHLGDINDNLPHLVNKGVIMCGNKVNKVMVAAQDADVPPFSGPFSFSLGDDKTVMQQWKLDPAFGKYKLSLPYGNYTVPLVIRDQQNAIGKDSLRVMVCDCGDKAVCRGKEPISVNFGAPGIGLIFAGLLLFLCEYCVNTEGNQTLIKYNQEGGGSECKVCWLCCL</sequence>
<dbReference type="CDD" id="cd11304">
    <property type="entry name" value="Cadherin_repeat"/>
    <property type="match status" value="4"/>
</dbReference>
<keyword evidence="9" id="KW-1133">Transmembrane helix</keyword>
<dbReference type="PANTHER" id="PTHR24027:SF78">
    <property type="entry name" value="CADHERIN-LIKE PROTEIN 26"/>
    <property type="match status" value="1"/>
</dbReference>
<dbReference type="GO" id="GO:0005912">
    <property type="term" value="C:adherens junction"/>
    <property type="evidence" value="ECO:0007669"/>
    <property type="project" value="TreeGrafter"/>
</dbReference>
<dbReference type="InParanoid" id="A0A671W4A9"/>
<keyword evidence="2" id="KW-1003">Cell membrane</keyword>
<dbReference type="GO" id="GO:0008013">
    <property type="term" value="F:beta-catenin binding"/>
    <property type="evidence" value="ECO:0007669"/>
    <property type="project" value="TreeGrafter"/>
</dbReference>
<keyword evidence="6 9" id="KW-0472">Membrane</keyword>
<dbReference type="InterPro" id="IPR015919">
    <property type="entry name" value="Cadherin-like_sf"/>
</dbReference>
<organism evidence="11 12">
    <name type="scientific">Sparus aurata</name>
    <name type="common">Gilthead sea bream</name>
    <dbReference type="NCBI Taxonomy" id="8175"/>
    <lineage>
        <taxon>Eukaryota</taxon>
        <taxon>Metazoa</taxon>
        <taxon>Chordata</taxon>
        <taxon>Craniata</taxon>
        <taxon>Vertebrata</taxon>
        <taxon>Euteleostomi</taxon>
        <taxon>Actinopterygii</taxon>
        <taxon>Neopterygii</taxon>
        <taxon>Teleostei</taxon>
        <taxon>Neoteleostei</taxon>
        <taxon>Acanthomorphata</taxon>
        <taxon>Eupercaria</taxon>
        <taxon>Spariformes</taxon>
        <taxon>Sparidae</taxon>
        <taxon>Sparus</taxon>
    </lineage>
</organism>
<dbReference type="PROSITE" id="PS50268">
    <property type="entry name" value="CADHERIN_2"/>
    <property type="match status" value="5"/>
</dbReference>
<evidence type="ECO:0000256" key="7">
    <source>
        <dbReference type="ARBA" id="ARBA00023180"/>
    </source>
</evidence>
<feature type="domain" description="Cadherin" evidence="10">
    <location>
        <begin position="282"/>
        <end position="383"/>
    </location>
</feature>
<dbReference type="InterPro" id="IPR002126">
    <property type="entry name" value="Cadherin-like_dom"/>
</dbReference>
<feature type="domain" description="Cadherin" evidence="10">
    <location>
        <begin position="55"/>
        <end position="160"/>
    </location>
</feature>
<dbReference type="GO" id="GO:0007156">
    <property type="term" value="P:homophilic cell adhesion via plasma membrane adhesion molecules"/>
    <property type="evidence" value="ECO:0007669"/>
    <property type="project" value="InterPro"/>
</dbReference>
<keyword evidence="9" id="KW-0812">Transmembrane</keyword>
<dbReference type="PROSITE" id="PS00232">
    <property type="entry name" value="CADHERIN_1"/>
    <property type="match status" value="2"/>
</dbReference>
<dbReference type="Ensembl" id="ENSSAUT00010035745.1">
    <property type="protein sequence ID" value="ENSSAUP00010033933.1"/>
    <property type="gene ID" value="ENSSAUG00010014382.1"/>
</dbReference>
<dbReference type="PRINTS" id="PR00205">
    <property type="entry name" value="CADHERIN"/>
</dbReference>
<protein>
    <submittedName>
        <fullName evidence="11">Cadherin 26, tandem duplicate 1</fullName>
    </submittedName>
</protein>
<dbReference type="SUPFAM" id="SSF49313">
    <property type="entry name" value="Cadherin-like"/>
    <property type="match status" value="4"/>
</dbReference>
<dbReference type="SMART" id="SM00112">
    <property type="entry name" value="CA"/>
    <property type="match status" value="5"/>
</dbReference>
<reference evidence="11" key="3">
    <citation type="submission" date="2025-09" db="UniProtKB">
        <authorList>
            <consortium name="Ensembl"/>
        </authorList>
    </citation>
    <scope>IDENTIFICATION</scope>
</reference>
<dbReference type="OMA" id="MRSGSHP"/>
<dbReference type="GeneTree" id="ENSGT00940000161589"/>
<evidence type="ECO:0000256" key="9">
    <source>
        <dbReference type="SAM" id="Phobius"/>
    </source>
</evidence>
<dbReference type="FunFam" id="2.60.40.60:FF:000019">
    <property type="entry name" value="Cadherin 2"/>
    <property type="match status" value="1"/>
</dbReference>
<reference evidence="11" key="2">
    <citation type="submission" date="2025-08" db="UniProtKB">
        <authorList>
            <consortium name="Ensembl"/>
        </authorList>
    </citation>
    <scope>IDENTIFICATION</scope>
</reference>
<dbReference type="InterPro" id="IPR039808">
    <property type="entry name" value="Cadherin"/>
</dbReference>
<dbReference type="PANTHER" id="PTHR24027">
    <property type="entry name" value="CADHERIN-23"/>
    <property type="match status" value="1"/>
</dbReference>
<dbReference type="Proteomes" id="UP000472265">
    <property type="component" value="Chromosome 7"/>
</dbReference>
<dbReference type="GO" id="GO:0016477">
    <property type="term" value="P:cell migration"/>
    <property type="evidence" value="ECO:0007669"/>
    <property type="project" value="TreeGrafter"/>
</dbReference>
<dbReference type="AlphaFoldDB" id="A0A671W4A9"/>
<dbReference type="GO" id="GO:0060027">
    <property type="term" value="P:convergent extension involved in gastrulation"/>
    <property type="evidence" value="ECO:0007669"/>
    <property type="project" value="UniProtKB-ARBA"/>
</dbReference>
<evidence type="ECO:0000256" key="3">
    <source>
        <dbReference type="ARBA" id="ARBA00022737"/>
    </source>
</evidence>
<evidence type="ECO:0000256" key="4">
    <source>
        <dbReference type="ARBA" id="ARBA00022837"/>
    </source>
</evidence>
<dbReference type="GO" id="GO:0016342">
    <property type="term" value="C:catenin complex"/>
    <property type="evidence" value="ECO:0007669"/>
    <property type="project" value="TreeGrafter"/>
</dbReference>
<dbReference type="GO" id="GO:0045296">
    <property type="term" value="F:cadherin binding"/>
    <property type="evidence" value="ECO:0007669"/>
    <property type="project" value="TreeGrafter"/>
</dbReference>
<dbReference type="Gene3D" id="2.60.40.60">
    <property type="entry name" value="Cadherins"/>
    <property type="match status" value="5"/>
</dbReference>
<dbReference type="FunFam" id="2.60.40.60:FF:000011">
    <property type="entry name" value="Cadherin 1"/>
    <property type="match status" value="1"/>
</dbReference>
<feature type="transmembrane region" description="Helical" evidence="9">
    <location>
        <begin position="592"/>
        <end position="613"/>
    </location>
</feature>
<keyword evidence="7" id="KW-0325">Glycoprotein</keyword>
<evidence type="ECO:0000313" key="11">
    <source>
        <dbReference type="Ensembl" id="ENSSAUP00010033933.1"/>
    </source>
</evidence>
<dbReference type="GO" id="GO:0016339">
    <property type="term" value="P:calcium-dependent cell-cell adhesion via plasma membrane cell adhesion molecules"/>
    <property type="evidence" value="ECO:0007669"/>
    <property type="project" value="TreeGrafter"/>
</dbReference>
<evidence type="ECO:0000256" key="1">
    <source>
        <dbReference type="ARBA" id="ARBA00004236"/>
    </source>
</evidence>
<evidence type="ECO:0000256" key="8">
    <source>
        <dbReference type="PROSITE-ProRule" id="PRU00043"/>
    </source>
</evidence>
<keyword evidence="4 8" id="KW-0106">Calcium</keyword>
<keyword evidence="12" id="KW-1185">Reference proteome</keyword>
<dbReference type="GO" id="GO:0007043">
    <property type="term" value="P:cell-cell junction assembly"/>
    <property type="evidence" value="ECO:0007669"/>
    <property type="project" value="TreeGrafter"/>
</dbReference>
<dbReference type="Pfam" id="PF00028">
    <property type="entry name" value="Cadherin"/>
    <property type="match status" value="1"/>
</dbReference>
<dbReference type="GO" id="GO:0000902">
    <property type="term" value="P:cell morphogenesis"/>
    <property type="evidence" value="ECO:0007669"/>
    <property type="project" value="TreeGrafter"/>
</dbReference>
<name>A0A671W4A9_SPAAU</name>
<dbReference type="InterPro" id="IPR020894">
    <property type="entry name" value="Cadherin_CS"/>
</dbReference>
<comment type="subcellular location">
    <subcellularLocation>
        <location evidence="1">Cell membrane</location>
    </subcellularLocation>
</comment>
<dbReference type="GO" id="GO:0044331">
    <property type="term" value="P:cell-cell adhesion mediated by cadherin"/>
    <property type="evidence" value="ECO:0007669"/>
    <property type="project" value="TreeGrafter"/>
</dbReference>
<evidence type="ECO:0000256" key="6">
    <source>
        <dbReference type="ARBA" id="ARBA00023136"/>
    </source>
</evidence>
<reference evidence="11" key="1">
    <citation type="submission" date="2021-04" db="EMBL/GenBank/DDBJ databases">
        <authorList>
            <consortium name="Wellcome Sanger Institute Data Sharing"/>
        </authorList>
    </citation>
    <scope>NUCLEOTIDE SEQUENCE [LARGE SCALE GENOMIC DNA]</scope>
</reference>
<feature type="domain" description="Cadherin" evidence="10">
    <location>
        <begin position="384"/>
        <end position="488"/>
    </location>
</feature>
<dbReference type="GO" id="GO:0034332">
    <property type="term" value="P:adherens junction organization"/>
    <property type="evidence" value="ECO:0007669"/>
    <property type="project" value="TreeGrafter"/>
</dbReference>
<keyword evidence="3" id="KW-0677">Repeat</keyword>
<evidence type="ECO:0000256" key="2">
    <source>
        <dbReference type="ARBA" id="ARBA00022475"/>
    </source>
</evidence>
<proteinExistence type="predicted"/>
<evidence type="ECO:0000313" key="12">
    <source>
        <dbReference type="Proteomes" id="UP000472265"/>
    </source>
</evidence>
<keyword evidence="5" id="KW-0130">Cell adhesion</keyword>
<feature type="domain" description="Cadherin" evidence="10">
    <location>
        <begin position="497"/>
        <end position="589"/>
    </location>
</feature>
<feature type="domain" description="Cadherin" evidence="10">
    <location>
        <begin position="161"/>
        <end position="268"/>
    </location>
</feature>